<evidence type="ECO:0008006" key="3">
    <source>
        <dbReference type="Google" id="ProtNLM"/>
    </source>
</evidence>
<dbReference type="SUPFAM" id="SSF53474">
    <property type="entry name" value="alpha/beta-Hydrolases"/>
    <property type="match status" value="1"/>
</dbReference>
<dbReference type="EMBL" id="SRSC01000003">
    <property type="protein sequence ID" value="TGU71656.1"/>
    <property type="molecule type" value="Genomic_DNA"/>
</dbReference>
<gene>
    <name evidence="1" type="ORF">E4633_15230</name>
</gene>
<dbReference type="AlphaFoldDB" id="A0A4S1CF44"/>
<evidence type="ECO:0000313" key="1">
    <source>
        <dbReference type="EMBL" id="TGU71656.1"/>
    </source>
</evidence>
<reference evidence="1 2" key="1">
    <citation type="submission" date="2019-04" db="EMBL/GenBank/DDBJ databases">
        <title>Geobacter oryzae sp. nov., ferric-reducing bacteria isolated from paddy soil.</title>
        <authorList>
            <person name="Xu Z."/>
            <person name="Masuda Y."/>
            <person name="Itoh H."/>
            <person name="Senoo K."/>
        </authorList>
    </citation>
    <scope>NUCLEOTIDE SEQUENCE [LARGE SCALE GENOMIC DNA]</scope>
    <source>
        <strain evidence="1 2">Red111</strain>
    </source>
</reference>
<accession>A0A4S1CF44</accession>
<comment type="caution">
    <text evidence="1">The sequence shown here is derived from an EMBL/GenBank/DDBJ whole genome shotgun (WGS) entry which is preliminary data.</text>
</comment>
<dbReference type="Proteomes" id="UP000306416">
    <property type="component" value="Unassembled WGS sequence"/>
</dbReference>
<dbReference type="InterPro" id="IPR029058">
    <property type="entry name" value="AB_hydrolase_fold"/>
</dbReference>
<name>A0A4S1CF44_9BACT</name>
<dbReference type="Gene3D" id="3.40.50.1820">
    <property type="entry name" value="alpha/beta hydrolase"/>
    <property type="match status" value="1"/>
</dbReference>
<evidence type="ECO:0000313" key="2">
    <source>
        <dbReference type="Proteomes" id="UP000306416"/>
    </source>
</evidence>
<proteinExistence type="predicted"/>
<organism evidence="1 2">
    <name type="scientific">Geomonas terrae</name>
    <dbReference type="NCBI Taxonomy" id="2562681"/>
    <lineage>
        <taxon>Bacteria</taxon>
        <taxon>Pseudomonadati</taxon>
        <taxon>Thermodesulfobacteriota</taxon>
        <taxon>Desulfuromonadia</taxon>
        <taxon>Geobacterales</taxon>
        <taxon>Geobacteraceae</taxon>
        <taxon>Geomonas</taxon>
    </lineage>
</organism>
<protein>
    <recommendedName>
        <fullName evidence="3">Alpha/beta hydrolase</fullName>
    </recommendedName>
</protein>
<sequence>MDKKLGVLLVHGMGTMSDDFAHDTVQELRERIAGRGLNREEIAWHGVYWAPLLSAREHQLWVDLAANNDLNWAKLRKFFLSAFGTVSAYHSQSGRPGGFYDTIHGLIHDAVKQLRVKLGDDDKPLVVVAHSLGSLFMSDYIWDRQMGYGRERYGATPFERMETLSGMVTLGSTIPLFCVAHENPACIEFPPPTLPEPLRKKAKWLNLYDSDDVLGWPLKPLGTGYAAAVKEDIEVSVGNILTSWNPGNHAAYWSDETVIKPMVYLLSTLLEAVHAPPKITGV</sequence>
<keyword evidence="2" id="KW-1185">Reference proteome</keyword>
<dbReference type="RefSeq" id="WP_135871433.1">
    <property type="nucleotide sequence ID" value="NZ_SRSC01000003.1"/>
</dbReference>